<protein>
    <submittedName>
        <fullName evidence="1">Uncharacterized protein</fullName>
    </submittedName>
</protein>
<accession>A0AAV0B064</accession>
<proteinExistence type="predicted"/>
<dbReference type="Proteomes" id="UP001153365">
    <property type="component" value="Unassembled WGS sequence"/>
</dbReference>
<comment type="caution">
    <text evidence="1">The sequence shown here is derived from an EMBL/GenBank/DDBJ whole genome shotgun (WGS) entry which is preliminary data.</text>
</comment>
<gene>
    <name evidence="1" type="ORF">PPACK8108_LOCUS11233</name>
</gene>
<name>A0AAV0B064_PHAPC</name>
<evidence type="ECO:0000313" key="2">
    <source>
        <dbReference type="Proteomes" id="UP001153365"/>
    </source>
</evidence>
<dbReference type="EMBL" id="CALTRL010002594">
    <property type="protein sequence ID" value="CAH7676133.1"/>
    <property type="molecule type" value="Genomic_DNA"/>
</dbReference>
<dbReference type="AlphaFoldDB" id="A0AAV0B064"/>
<keyword evidence="2" id="KW-1185">Reference proteome</keyword>
<evidence type="ECO:0000313" key="1">
    <source>
        <dbReference type="EMBL" id="CAH7676133.1"/>
    </source>
</evidence>
<reference evidence="1" key="1">
    <citation type="submission" date="2022-06" db="EMBL/GenBank/DDBJ databases">
        <authorList>
            <consortium name="SYNGENTA / RWTH Aachen University"/>
        </authorList>
    </citation>
    <scope>NUCLEOTIDE SEQUENCE</scope>
</reference>
<sequence>MRKRPGQARAGGRGGGGNEEEVVVVVLGLLNRWVLDIDIDIDINTNISKEEEEEVLGLLGINIDTNIAKEEEVVVTEVVLGHWLGEWEPGINTNTDITKEEAVEVEELVLVLAVWQAGSIPRIRRGAGASGTGADIIYDDECCLLKYGILFVGDKVFDEEIN</sequence>
<organism evidence="1 2">
    <name type="scientific">Phakopsora pachyrhizi</name>
    <name type="common">Asian soybean rust disease fungus</name>
    <dbReference type="NCBI Taxonomy" id="170000"/>
    <lineage>
        <taxon>Eukaryota</taxon>
        <taxon>Fungi</taxon>
        <taxon>Dikarya</taxon>
        <taxon>Basidiomycota</taxon>
        <taxon>Pucciniomycotina</taxon>
        <taxon>Pucciniomycetes</taxon>
        <taxon>Pucciniales</taxon>
        <taxon>Phakopsoraceae</taxon>
        <taxon>Phakopsora</taxon>
    </lineage>
</organism>